<dbReference type="STRING" id="1765967.BW247_15375"/>
<organism evidence="1 2">
    <name type="scientific">Acidihalobacter ferrooxydans</name>
    <dbReference type="NCBI Taxonomy" id="1765967"/>
    <lineage>
        <taxon>Bacteria</taxon>
        <taxon>Pseudomonadati</taxon>
        <taxon>Pseudomonadota</taxon>
        <taxon>Gammaproteobacteria</taxon>
        <taxon>Chromatiales</taxon>
        <taxon>Ectothiorhodospiraceae</taxon>
        <taxon>Acidihalobacter</taxon>
    </lineage>
</organism>
<dbReference type="InterPro" id="IPR019089">
    <property type="entry name" value="Cas_GSU0054"/>
</dbReference>
<dbReference type="NCBIfam" id="TIGR02165">
    <property type="entry name" value="cas5_6_GSU0054"/>
    <property type="match status" value="1"/>
</dbReference>
<proteinExistence type="predicted"/>
<evidence type="ECO:0000313" key="1">
    <source>
        <dbReference type="EMBL" id="APZ44302.1"/>
    </source>
</evidence>
<dbReference type="OrthoDB" id="9787885at2"/>
<evidence type="ECO:0000313" key="2">
    <source>
        <dbReference type="Proteomes" id="UP000243807"/>
    </source>
</evidence>
<name>A0A1P8UKK7_9GAMM</name>
<sequence>MSLFLLISVRFHDGRYHGSGDWPPSPARLFQALVAAAAKPGLDASRDTLGWLEKLGAPTIAVPTNKKGRPLGLFVPNNDLDSVGGIANQIITRQGKKGTAIGFNRTGKSVQPRLFNASVPLLYVWRLTDDDKGGEKHAKSVCNIAEGLYQLGRGVDMAWAVGEVLDEAVADERLENYPGAIYRPSQGSKGVTLECPQYGSLKSLMERHEAGSMRFHHIRDEKGKIVRTEFSNAPRPRFRSVSYNSPATLLLYELRRTTERGAPFAPWPLKAAAALVRTLRDSACERLAPHFEGSGVVDKALIGRDATEADKKLRIRIIPFPSIGHPHADHGIRRVLVEVPPDCPIRSDDVAWSFAGLEVAEPVLDAETGEILSSPVELVKADDDSMLLHYGIGEDRASRVWRSVTPLALPEDARRRRIDPANKRKEAKDGKERIEEERNACRAVMQALRHAGLREKVIGLCVQREPFEGKGERVESFASGTRFSKHQLWHVMIEFVAPVSGPLVLGCGRYTGLGVMATQ</sequence>
<dbReference type="EMBL" id="CP019434">
    <property type="protein sequence ID" value="APZ44302.1"/>
    <property type="molecule type" value="Genomic_DNA"/>
</dbReference>
<dbReference type="KEGG" id="afy:BW247_15375"/>
<dbReference type="AlphaFoldDB" id="A0A1P8UKK7"/>
<gene>
    <name evidence="1" type="ORF">BW247_15375</name>
</gene>
<accession>A0A1P8UKK7</accession>
<protein>
    <submittedName>
        <fullName evidence="1">Type I-U CRISPR-associated protein Cas5/Cas6</fullName>
    </submittedName>
</protein>
<dbReference type="Proteomes" id="UP000243807">
    <property type="component" value="Chromosome"/>
</dbReference>
<dbReference type="RefSeq" id="WP_076837950.1">
    <property type="nucleotide sequence ID" value="NZ_CP019434.1"/>
</dbReference>
<reference evidence="1 2" key="1">
    <citation type="submission" date="2017-01" db="EMBL/GenBank/DDBJ databases">
        <title>Draft sequence of Acidihalobacter ferrooxidans strain DSM 14175 (strain V8).</title>
        <authorList>
            <person name="Khaleque H.N."/>
            <person name="Ramsay J.P."/>
            <person name="Murphy R.J.T."/>
            <person name="Kaksonen A.H."/>
            <person name="Boxall N.J."/>
            <person name="Watkin E.L.J."/>
        </authorList>
    </citation>
    <scope>NUCLEOTIDE SEQUENCE [LARGE SCALE GENOMIC DNA]</scope>
    <source>
        <strain evidence="1 2">V8</strain>
    </source>
</reference>
<dbReference type="Pfam" id="PF09609">
    <property type="entry name" value="Cas_GSU0054"/>
    <property type="match status" value="2"/>
</dbReference>
<keyword evidence="2" id="KW-1185">Reference proteome</keyword>